<reference evidence="2" key="1">
    <citation type="submission" date="2013-12" db="EMBL/GenBank/DDBJ databases">
        <title>The Genome Sequence of Aphanomyces invadans NJM9701.</title>
        <authorList>
            <consortium name="The Broad Institute Genomics Platform"/>
            <person name="Russ C."/>
            <person name="Tyler B."/>
            <person name="van West P."/>
            <person name="Dieguez-Uribeondo J."/>
            <person name="Young S.K."/>
            <person name="Zeng Q."/>
            <person name="Gargeya S."/>
            <person name="Fitzgerald M."/>
            <person name="Abouelleil A."/>
            <person name="Alvarado L."/>
            <person name="Chapman S.B."/>
            <person name="Gainer-Dewar J."/>
            <person name="Goldberg J."/>
            <person name="Griggs A."/>
            <person name="Gujja S."/>
            <person name="Hansen M."/>
            <person name="Howarth C."/>
            <person name="Imamovic A."/>
            <person name="Ireland A."/>
            <person name="Larimer J."/>
            <person name="McCowan C."/>
            <person name="Murphy C."/>
            <person name="Pearson M."/>
            <person name="Poon T.W."/>
            <person name="Priest M."/>
            <person name="Roberts A."/>
            <person name="Saif S."/>
            <person name="Shea T."/>
            <person name="Sykes S."/>
            <person name="Wortman J."/>
            <person name="Nusbaum C."/>
            <person name="Birren B."/>
        </authorList>
    </citation>
    <scope>NUCLEOTIDE SEQUENCE [LARGE SCALE GENOMIC DNA]</scope>
    <source>
        <strain evidence="2">NJM9701</strain>
    </source>
</reference>
<sequence>MSSVTVDAGNSATKRSTTATLTNDAARGDGDAAAWAGLAPTERHTHLLYQEMNIGRTRWVRAKVGPQRIPRKNKAQTSEWLEGSEYLDMIQCLEKRKQGAAVMDVARDAMHNVGWYMRPHQCGAVLP</sequence>
<organism evidence="2">
    <name type="scientific">Aphanomyces invadans</name>
    <dbReference type="NCBI Taxonomy" id="157072"/>
    <lineage>
        <taxon>Eukaryota</taxon>
        <taxon>Sar</taxon>
        <taxon>Stramenopiles</taxon>
        <taxon>Oomycota</taxon>
        <taxon>Saprolegniomycetes</taxon>
        <taxon>Saprolegniales</taxon>
        <taxon>Verrucalvaceae</taxon>
        <taxon>Aphanomyces</taxon>
    </lineage>
</organism>
<gene>
    <name evidence="2" type="ORF">H310_00583</name>
</gene>
<name>A0A024UX20_9STRA</name>
<dbReference type="RefSeq" id="XP_008861639.1">
    <property type="nucleotide sequence ID" value="XM_008863417.1"/>
</dbReference>
<feature type="compositionally biased region" description="Polar residues" evidence="1">
    <location>
        <begin position="1"/>
        <end position="23"/>
    </location>
</feature>
<proteinExistence type="predicted"/>
<feature type="region of interest" description="Disordered" evidence="1">
    <location>
        <begin position="1"/>
        <end position="26"/>
    </location>
</feature>
<dbReference type="EMBL" id="KI913952">
    <property type="protein sequence ID" value="ETW10228.1"/>
    <property type="molecule type" value="Genomic_DNA"/>
</dbReference>
<evidence type="ECO:0000313" key="2">
    <source>
        <dbReference type="EMBL" id="ETW10228.1"/>
    </source>
</evidence>
<dbReference type="GeneID" id="20077633"/>
<accession>A0A024UX20</accession>
<evidence type="ECO:0000256" key="1">
    <source>
        <dbReference type="SAM" id="MobiDB-lite"/>
    </source>
</evidence>
<dbReference type="VEuPathDB" id="FungiDB:H310_00583"/>
<protein>
    <submittedName>
        <fullName evidence="2">Uncharacterized protein</fullName>
    </submittedName>
</protein>
<dbReference type="AlphaFoldDB" id="A0A024UX20"/>